<organism evidence="2 3">
    <name type="scientific">Amycolatopsis dongchuanensis</name>
    <dbReference type="NCBI Taxonomy" id="1070866"/>
    <lineage>
        <taxon>Bacteria</taxon>
        <taxon>Bacillati</taxon>
        <taxon>Actinomycetota</taxon>
        <taxon>Actinomycetes</taxon>
        <taxon>Pseudonocardiales</taxon>
        <taxon>Pseudonocardiaceae</taxon>
        <taxon>Amycolatopsis</taxon>
    </lineage>
</organism>
<feature type="region of interest" description="Disordered" evidence="1">
    <location>
        <begin position="18"/>
        <end position="54"/>
    </location>
</feature>
<dbReference type="EMBL" id="BAABIB010000052">
    <property type="protein sequence ID" value="GAA5159501.1"/>
    <property type="molecule type" value="Genomic_DNA"/>
</dbReference>
<accession>A0ABP9QC18</accession>
<name>A0ABP9QC18_9PSEU</name>
<keyword evidence="3" id="KW-1185">Reference proteome</keyword>
<protein>
    <submittedName>
        <fullName evidence="2">Uncharacterized protein</fullName>
    </submittedName>
</protein>
<sequence>MGEDGPPDHGVEYRPIPFAARRVPPGPPCAFPRSSALTAPDPADQPLFSHRTDDEPVVYPAPVREQDLDAPFSAPAD</sequence>
<evidence type="ECO:0000256" key="1">
    <source>
        <dbReference type="SAM" id="MobiDB-lite"/>
    </source>
</evidence>
<evidence type="ECO:0000313" key="3">
    <source>
        <dbReference type="Proteomes" id="UP001500192"/>
    </source>
</evidence>
<comment type="caution">
    <text evidence="2">The sequence shown here is derived from an EMBL/GenBank/DDBJ whole genome shotgun (WGS) entry which is preliminary data.</text>
</comment>
<dbReference type="Proteomes" id="UP001500192">
    <property type="component" value="Unassembled WGS sequence"/>
</dbReference>
<reference evidence="3" key="1">
    <citation type="journal article" date="2019" name="Int. J. Syst. Evol. Microbiol.">
        <title>The Global Catalogue of Microorganisms (GCM) 10K type strain sequencing project: providing services to taxonomists for standard genome sequencing and annotation.</title>
        <authorList>
            <consortium name="The Broad Institute Genomics Platform"/>
            <consortium name="The Broad Institute Genome Sequencing Center for Infectious Disease"/>
            <person name="Wu L."/>
            <person name="Ma J."/>
        </authorList>
    </citation>
    <scope>NUCLEOTIDE SEQUENCE [LARGE SCALE GENOMIC DNA]</scope>
    <source>
        <strain evidence="3">JCM 18054</strain>
    </source>
</reference>
<evidence type="ECO:0000313" key="2">
    <source>
        <dbReference type="EMBL" id="GAA5159501.1"/>
    </source>
</evidence>
<gene>
    <name evidence="2" type="ORF">GCM10023214_22030</name>
</gene>
<proteinExistence type="predicted"/>